<dbReference type="RefSeq" id="WP_136571929.1">
    <property type="nucleotide sequence ID" value="NZ_STFG01000001.1"/>
</dbReference>
<comment type="caution">
    <text evidence="3">The sequence shown here is derived from an EMBL/GenBank/DDBJ whole genome shotgun (WGS) entry which is preliminary data.</text>
</comment>
<evidence type="ECO:0000256" key="1">
    <source>
        <dbReference type="ARBA" id="ARBA00023002"/>
    </source>
</evidence>
<dbReference type="OrthoDB" id="9342835at2"/>
<dbReference type="Gene3D" id="3.50.50.60">
    <property type="entry name" value="FAD/NAD(P)-binding domain"/>
    <property type="match status" value="1"/>
</dbReference>
<gene>
    <name evidence="3" type="ORF">E9531_01295</name>
</gene>
<accession>A0A4S8FC58</accession>
<dbReference type="GO" id="GO:0005737">
    <property type="term" value="C:cytoplasm"/>
    <property type="evidence" value="ECO:0007669"/>
    <property type="project" value="TreeGrafter"/>
</dbReference>
<evidence type="ECO:0000313" key="4">
    <source>
        <dbReference type="Proteomes" id="UP000308917"/>
    </source>
</evidence>
<evidence type="ECO:0000259" key="2">
    <source>
        <dbReference type="Pfam" id="PF01266"/>
    </source>
</evidence>
<dbReference type="InterPro" id="IPR006076">
    <property type="entry name" value="FAD-dep_OxRdtase"/>
</dbReference>
<evidence type="ECO:0000313" key="3">
    <source>
        <dbReference type="EMBL" id="THU05218.1"/>
    </source>
</evidence>
<dbReference type="GO" id="GO:0016491">
    <property type="term" value="F:oxidoreductase activity"/>
    <property type="evidence" value="ECO:0007669"/>
    <property type="project" value="UniProtKB-KW"/>
</dbReference>
<dbReference type="Gene3D" id="3.30.9.10">
    <property type="entry name" value="D-Amino Acid Oxidase, subunit A, domain 2"/>
    <property type="match status" value="1"/>
</dbReference>
<name>A0A4S8FC58_9BURK</name>
<dbReference type="AlphaFoldDB" id="A0A4S8FC58"/>
<dbReference type="EMBL" id="STFG01000001">
    <property type="protein sequence ID" value="THU05218.1"/>
    <property type="molecule type" value="Genomic_DNA"/>
</dbReference>
<protein>
    <submittedName>
        <fullName evidence="3">FAD-binding oxidoreductase</fullName>
    </submittedName>
</protein>
<dbReference type="PANTHER" id="PTHR13847:SF281">
    <property type="entry name" value="FAD DEPENDENT OXIDOREDUCTASE DOMAIN-CONTAINING PROTEIN"/>
    <property type="match status" value="1"/>
</dbReference>
<dbReference type="Pfam" id="PF01266">
    <property type="entry name" value="DAO"/>
    <property type="match status" value="1"/>
</dbReference>
<dbReference type="PANTHER" id="PTHR13847">
    <property type="entry name" value="SARCOSINE DEHYDROGENASE-RELATED"/>
    <property type="match status" value="1"/>
</dbReference>
<dbReference type="SUPFAM" id="SSF51905">
    <property type="entry name" value="FAD/NAD(P)-binding domain"/>
    <property type="match status" value="1"/>
</dbReference>
<dbReference type="InterPro" id="IPR036188">
    <property type="entry name" value="FAD/NAD-bd_sf"/>
</dbReference>
<feature type="domain" description="FAD dependent oxidoreductase" evidence="2">
    <location>
        <begin position="32"/>
        <end position="384"/>
    </location>
</feature>
<proteinExistence type="predicted"/>
<organism evidence="3 4">
    <name type="scientific">Lampropedia puyangensis</name>
    <dbReference type="NCBI Taxonomy" id="1330072"/>
    <lineage>
        <taxon>Bacteria</taxon>
        <taxon>Pseudomonadati</taxon>
        <taxon>Pseudomonadota</taxon>
        <taxon>Betaproteobacteria</taxon>
        <taxon>Burkholderiales</taxon>
        <taxon>Comamonadaceae</taxon>
        <taxon>Lampropedia</taxon>
    </lineage>
</organism>
<sequence>MKGDTRSHGLWEASAPPAPECTVLTENPIKADVVVVGGGYTGLSTALHLAIGGASVVLLEGEQIGFGGSGRNCGLVNAGMWVKPRALPDELGQVYGSRLLHLLTDAPSVVYGLVKQHGMECEAINNGTLHCAVGQSGLKDVTDRWQQWRELGAPVELLDADAIARATGTSAFSGGLLDKRAGTIQPLGYARGLAHAARAAGVRLYEHSAVVSTQDHGTHWQLNTASGSVEADWVVVATNAYTKGVWPQLHSEIVRLPFFNLATEPLSREVRSRILPGLHGAWDTRSILTSFRLDMAGRLILGSVGALRGPGLTVHRRWARKALVDLFPELRDVDFEHEWYGQIGMTSNALPRFHELGRQTLSFSGYNGRGIAPGTVFGREIARLILGEISMEEMPLPVTPIATVSCKAVREAFYEAGAQVASATGVRF</sequence>
<keyword evidence="4" id="KW-1185">Reference proteome</keyword>
<keyword evidence="1" id="KW-0560">Oxidoreductase</keyword>
<dbReference type="Proteomes" id="UP000308917">
    <property type="component" value="Unassembled WGS sequence"/>
</dbReference>
<reference evidence="3 4" key="1">
    <citation type="journal article" date="2015" name="Antonie Van Leeuwenhoek">
        <title>Lampropedia puyangensis sp. nov., isolated from symptomatic bark of Populus ? euramericana canker and emended description of Lampropedia hyalina (Ehrenberg 1832) Lee et al. 2004.</title>
        <authorList>
            <person name="Li Y."/>
            <person name="Wang T."/>
            <person name="Piao C.G."/>
            <person name="Wang L.F."/>
            <person name="Tian G.Z."/>
            <person name="Zhu T.H."/>
            <person name="Guo M.W."/>
        </authorList>
    </citation>
    <scope>NUCLEOTIDE SEQUENCE [LARGE SCALE GENOMIC DNA]</scope>
    <source>
        <strain evidence="3 4">2-bin</strain>
    </source>
</reference>